<dbReference type="InterPro" id="IPR027954">
    <property type="entry name" value="Transcobalamin-like_C"/>
</dbReference>
<organism evidence="11 12">
    <name type="scientific">Geospiza fortis</name>
    <name type="common">Medium ground-finch</name>
    <dbReference type="NCBI Taxonomy" id="48883"/>
    <lineage>
        <taxon>Eukaryota</taxon>
        <taxon>Metazoa</taxon>
        <taxon>Chordata</taxon>
        <taxon>Craniata</taxon>
        <taxon>Vertebrata</taxon>
        <taxon>Euteleostomi</taxon>
        <taxon>Archelosauria</taxon>
        <taxon>Archosauria</taxon>
        <taxon>Dinosauria</taxon>
        <taxon>Saurischia</taxon>
        <taxon>Theropoda</taxon>
        <taxon>Coelurosauria</taxon>
        <taxon>Aves</taxon>
        <taxon>Neognathae</taxon>
        <taxon>Neoaves</taxon>
        <taxon>Telluraves</taxon>
        <taxon>Australaves</taxon>
        <taxon>Passeriformes</taxon>
        <taxon>Thraupidae</taxon>
        <taxon>Geospiza</taxon>
    </lineage>
</organism>
<dbReference type="PANTHER" id="PTHR10559">
    <property type="entry name" value="TRANSCOBALAMIN-1/GASTRIC INTRINSIC FACTOR"/>
    <property type="match status" value="1"/>
</dbReference>
<dbReference type="Gene3D" id="2.170.130.30">
    <property type="match status" value="1"/>
</dbReference>
<dbReference type="InterPro" id="IPR008930">
    <property type="entry name" value="Terpenoid_cyclase/PrenylTrfase"/>
</dbReference>
<dbReference type="Gene3D" id="1.50.10.20">
    <property type="match status" value="1"/>
</dbReference>
<evidence type="ECO:0000256" key="2">
    <source>
        <dbReference type="ARBA" id="ARBA00006449"/>
    </source>
</evidence>
<dbReference type="GO" id="GO:0031419">
    <property type="term" value="F:cobalamin binding"/>
    <property type="evidence" value="ECO:0007669"/>
    <property type="project" value="InterPro"/>
</dbReference>
<evidence type="ECO:0000256" key="1">
    <source>
        <dbReference type="ARBA" id="ARBA00004613"/>
    </source>
</evidence>
<gene>
    <name evidence="12" type="primary">LOC115948494</name>
</gene>
<protein>
    <submittedName>
        <fullName evidence="12">Cobalamin binding intrinsic factor-like</fullName>
    </submittedName>
</protein>
<keyword evidence="6 7" id="KW-0170">Cobalt</keyword>
<name>A0A8N5I1Z8_GEOFO</name>
<keyword evidence="8" id="KW-1015">Disulfide bond</keyword>
<accession>A0A8N5I1Z8</accession>
<feature type="disulfide bond" evidence="8">
    <location>
        <begin position="188"/>
        <end position="227"/>
    </location>
</feature>
<dbReference type="InterPro" id="IPR002157">
    <property type="entry name" value="Cbl-bd_prot"/>
</dbReference>
<dbReference type="Proteomes" id="UP000504602">
    <property type="component" value="Unplaced"/>
</dbReference>
<keyword evidence="3" id="KW-0406">Ion transport</keyword>
<feature type="signal peptide" evidence="9">
    <location>
        <begin position="1"/>
        <end position="19"/>
    </location>
</feature>
<feature type="binding site" evidence="7">
    <location>
        <position position="216"/>
    </location>
    <ligand>
        <name>cyanocob(III)alamin</name>
        <dbReference type="ChEBI" id="CHEBI:17439"/>
    </ligand>
</feature>
<dbReference type="GeneID" id="115948494"/>
<feature type="binding site" evidence="7">
    <location>
        <position position="262"/>
    </location>
    <ligand>
        <name>cyanocob(III)alamin</name>
        <dbReference type="ChEBI" id="CHEBI:17439"/>
    </ligand>
</feature>
<evidence type="ECO:0000256" key="9">
    <source>
        <dbReference type="SAM" id="SignalP"/>
    </source>
</evidence>
<feature type="binding site" evidence="7">
    <location>
        <position position="307"/>
    </location>
    <ligand>
        <name>cyanocob(III)alamin</name>
        <dbReference type="ChEBI" id="CHEBI:17439"/>
    </ligand>
</feature>
<dbReference type="GO" id="GO:0006824">
    <property type="term" value="P:cobalt ion transport"/>
    <property type="evidence" value="ECO:0007669"/>
    <property type="project" value="UniProtKB-KW"/>
</dbReference>
<feature type="binding site" evidence="7">
    <location>
        <position position="440"/>
    </location>
    <ligand>
        <name>cyanocob(III)alamin</name>
        <dbReference type="ChEBI" id="CHEBI:17439"/>
    </ligand>
</feature>
<comment type="subcellular location">
    <subcellularLocation>
        <location evidence="1">Secreted</location>
    </subcellularLocation>
</comment>
<evidence type="ECO:0000313" key="11">
    <source>
        <dbReference type="Proteomes" id="UP000504602"/>
    </source>
</evidence>
<evidence type="ECO:0000313" key="12">
    <source>
        <dbReference type="RefSeq" id="XP_030917375.1"/>
    </source>
</evidence>
<evidence type="ECO:0000256" key="4">
    <source>
        <dbReference type="ARBA" id="ARBA00022525"/>
    </source>
</evidence>
<evidence type="ECO:0000259" key="10">
    <source>
        <dbReference type="Pfam" id="PF14478"/>
    </source>
</evidence>
<comment type="similarity">
    <text evidence="2">Belongs to the eukaryotic cobalamin transport proteins family.</text>
</comment>
<dbReference type="AlphaFoldDB" id="A0A8N5I1Z8"/>
<keyword evidence="11" id="KW-1185">Reference proteome</keyword>
<dbReference type="Pfam" id="PF14478">
    <property type="entry name" value="DUF4430"/>
    <property type="match status" value="1"/>
</dbReference>
<keyword evidence="5 9" id="KW-0732">Signal</keyword>
<reference evidence="12" key="1">
    <citation type="submission" date="2025-08" db="UniProtKB">
        <authorList>
            <consortium name="RefSeq"/>
        </authorList>
    </citation>
    <scope>IDENTIFICATION</scope>
</reference>
<keyword evidence="3" id="KW-0171">Cobalt transport</keyword>
<dbReference type="Pfam" id="PF01122">
    <property type="entry name" value="Cobalamin_bind"/>
    <property type="match status" value="1"/>
</dbReference>
<feature type="domain" description="Transcobalamin-like C-terminal" evidence="10">
    <location>
        <begin position="385"/>
        <end position="455"/>
    </location>
</feature>
<dbReference type="GO" id="GO:0005615">
    <property type="term" value="C:extracellular space"/>
    <property type="evidence" value="ECO:0007669"/>
    <property type="project" value="TreeGrafter"/>
</dbReference>
<dbReference type="OrthoDB" id="6343110at2759"/>
<evidence type="ECO:0000256" key="8">
    <source>
        <dbReference type="PIRSR" id="PIRSR602157-2"/>
    </source>
</evidence>
<feature type="binding site" evidence="7">
    <location>
        <position position="462"/>
    </location>
    <ligand>
        <name>cyanocob(III)alamin</name>
        <dbReference type="ChEBI" id="CHEBI:17439"/>
    </ligand>
</feature>
<evidence type="ECO:0000256" key="5">
    <source>
        <dbReference type="ARBA" id="ARBA00022729"/>
    </source>
</evidence>
<dbReference type="GO" id="GO:0015889">
    <property type="term" value="P:cobalamin transport"/>
    <property type="evidence" value="ECO:0007669"/>
    <property type="project" value="InterPro"/>
</dbReference>
<dbReference type="InterPro" id="IPR051588">
    <property type="entry name" value="Cobalamin_Transport"/>
</dbReference>
<dbReference type="PANTHER" id="PTHR10559:SF15">
    <property type="entry name" value="COBALAMIN BINDING INTRINSIC FACTOR"/>
    <property type="match status" value="1"/>
</dbReference>
<evidence type="ECO:0000256" key="7">
    <source>
        <dbReference type="PIRSR" id="PIRSR602157-1"/>
    </source>
</evidence>
<proteinExistence type="inferred from homology"/>
<dbReference type="SUPFAM" id="SSF48239">
    <property type="entry name" value="Terpenoid cyclases/Protein prenyltransferases"/>
    <property type="match status" value="1"/>
</dbReference>
<keyword evidence="4" id="KW-0964">Secreted</keyword>
<sequence length="462" mass="51497">MAYSIAVLLALASATVTQGCGECQFSCSGTADRPVTLQEDEWMMHRAPGDLPSVAEGCQATVTRDHLVQKLLQRMEKSVKFDEPLNPSILLAMNLAGATHGHVHNWLLREIKKDAVERAQKDLTSGQVALYVLALLSSCQDPRHVHARGKTINLIPILKQKMNKEISKNGTQGLTTWYTESLDILALCLVKEYDNQDAVKAVAEELLKHKSSPDVDTRAMAVLALVCAYNHTDKQHLIHDALKAVTNDFLDEQERHNGMIGDIYSMGLALQALETSSEFYAPRKWDRAQAFSVVYNHEYQQPMAIAQVLPPLVGKSYLNAGRWGCAATNGMSPCQQLPLSPILGTTAIPTWSRPPVASITVQFSITNTLKNYFHYSTSVCVPDNSTLLQVMKVARNEKPDIFRFKTKKTSWGPFVTSIHGLAGNDTKRTYWQFFSCWSPLQEGVGTYKPKNWEHIQAIFSTY</sequence>
<dbReference type="RefSeq" id="XP_030917375.1">
    <property type="nucleotide sequence ID" value="XM_031061515.1"/>
</dbReference>
<keyword evidence="3" id="KW-0813">Transport</keyword>
<evidence type="ECO:0000256" key="6">
    <source>
        <dbReference type="ARBA" id="ARBA00023285"/>
    </source>
</evidence>
<evidence type="ECO:0000256" key="3">
    <source>
        <dbReference type="ARBA" id="ARBA00022426"/>
    </source>
</evidence>
<feature type="chain" id="PRO_5035445027" evidence="9">
    <location>
        <begin position="20"/>
        <end position="462"/>
    </location>
</feature>